<evidence type="ECO:0000313" key="5">
    <source>
        <dbReference type="Proteomes" id="UP001321249"/>
    </source>
</evidence>
<evidence type="ECO:0000256" key="1">
    <source>
        <dbReference type="SAM" id="Coils"/>
    </source>
</evidence>
<evidence type="ECO:0000313" key="2">
    <source>
        <dbReference type="EMBL" id="MDG0867040.1"/>
    </source>
</evidence>
<evidence type="ECO:0000313" key="3">
    <source>
        <dbReference type="EMBL" id="WFG38453.1"/>
    </source>
</evidence>
<keyword evidence="1" id="KW-0175">Coiled coil</keyword>
<organism evidence="3 4">
    <name type="scientific">Candidatus Lucifugimonas marina</name>
    <dbReference type="NCBI Taxonomy" id="3038979"/>
    <lineage>
        <taxon>Bacteria</taxon>
        <taxon>Bacillati</taxon>
        <taxon>Chloroflexota</taxon>
        <taxon>Dehalococcoidia</taxon>
        <taxon>SAR202 cluster</taxon>
        <taxon>Candidatus Lucifugimonadales</taxon>
        <taxon>Candidatus Lucifugimonadaceae</taxon>
        <taxon>Candidatus Lucifugimonas</taxon>
    </lineage>
</organism>
<dbReference type="EMBL" id="CP046147">
    <property type="protein sequence ID" value="WFG38453.1"/>
    <property type="molecule type" value="Genomic_DNA"/>
</dbReference>
<evidence type="ECO:0000313" key="4">
    <source>
        <dbReference type="Proteomes" id="UP001219901"/>
    </source>
</evidence>
<dbReference type="AlphaFoldDB" id="A0AAJ6CRI8"/>
<proteinExistence type="predicted"/>
<dbReference type="Proteomes" id="UP001321249">
    <property type="component" value="Unassembled WGS sequence"/>
</dbReference>
<gene>
    <name evidence="2" type="ORF">GKO46_08135</name>
    <name evidence="3" type="ORF">GKO48_02140</name>
</gene>
<dbReference type="Proteomes" id="UP001219901">
    <property type="component" value="Chromosome"/>
</dbReference>
<reference evidence="4 5" key="1">
    <citation type="submission" date="2019-11" db="EMBL/GenBank/DDBJ databases">
        <authorList>
            <person name="Cho J.-C."/>
        </authorList>
    </citation>
    <scope>NUCLEOTIDE SEQUENCE [LARGE SCALE GENOMIC DNA]</scope>
    <source>
        <strain evidence="3 4">JH1073</strain>
        <strain evidence="2 5">JH702</strain>
    </source>
</reference>
<dbReference type="RefSeq" id="WP_342824994.1">
    <property type="nucleotide sequence ID" value="NZ_CP046147.1"/>
</dbReference>
<reference evidence="3" key="2">
    <citation type="journal article" date="2023" name="Nat. Commun.">
        <title>Cultivation of marine bacteria of the SAR202 clade.</title>
        <authorList>
            <person name="Lim Y."/>
            <person name="Seo J.H."/>
            <person name="Giovannoni S.J."/>
            <person name="Kang I."/>
            <person name="Cho J.C."/>
        </authorList>
    </citation>
    <scope>NUCLEOTIDE SEQUENCE</scope>
    <source>
        <strain evidence="3">JH1073</strain>
    </source>
</reference>
<keyword evidence="4" id="KW-1185">Reference proteome</keyword>
<dbReference type="EMBL" id="WMBE01000002">
    <property type="protein sequence ID" value="MDG0867040.1"/>
    <property type="molecule type" value="Genomic_DNA"/>
</dbReference>
<reference evidence="4" key="3">
    <citation type="submission" date="2023-06" db="EMBL/GenBank/DDBJ databases">
        <title>Pangenomics reveal diversification of enzyme families and niche specialization in globally abundant SAR202 bacteria.</title>
        <authorList>
            <person name="Saw J.H.W."/>
        </authorList>
    </citation>
    <scope>NUCLEOTIDE SEQUENCE [LARGE SCALE GENOMIC DNA]</scope>
    <source>
        <strain evidence="4">JH1073</strain>
    </source>
</reference>
<feature type="coiled-coil region" evidence="1">
    <location>
        <begin position="115"/>
        <end position="160"/>
    </location>
</feature>
<sequence length="691" mass="76406">MVTSVNPSAQVRAAQFSFAQDSLGQPQPVNAVIGGFDYPGEVIVADAWEPEFGEQLNSVNMFRLVLLQTSGRTAPTGILDKRILVAVQSNSPAKPNRIGESRSSYVIDSNPNETRRNAEAEIKSIREVRANYAAASDPALDRLTSALEEYESKVNESFAEDAHELWKQGEIITSSESNSLAPTANQIFLLDTPESWVEVAAASIYGPANFHSADSVVETIFSDLQIGHVKTAKDHLRQMCGIHLGDATPLDLIESMIADRSREILGDELRNLLIHDLSYPPALASLWLASYIVGTDSEIELITESGERNFVSTDNISELSIADIQISSVNFLRREKSSDWDALLPFLQLIMPHANSTRYGGGRNSDAEEFNLQLSTVSERVNSTTPVMQALEIAAGATDRPLTAKDKDLSVVLGSFSWLEFSAQARNVFGSVKALRSALSGAALRWSAVDSAPEIERAIIFLDQVEFGRFDHALSVEKQLLRSRFDLKSIVESPTQWLSLRDEFERWRQDYRRAYLEDHAQKQERNRQLHQQITATTRLVAQIEQFEQIDAIRLGSEIIGELSDLWSQTIRSCTVCEHDGASISLIDEPVCSGCRGRLGQPPNHTDVADMIAEIDSLFTEYRDRLATVTSKLVMKSQNPDKLNNLFRLNSAGDLSDLANVLDDKVISFLNELFSESGNTGGNSGDWASPHS</sequence>
<name>A0AAJ6CRI8_9CHLR</name>
<protein>
    <submittedName>
        <fullName evidence="3">Uncharacterized protein</fullName>
    </submittedName>
</protein>
<accession>A0AAJ6CRI8</accession>